<comment type="caution">
    <text evidence="6">The sequence shown here is derived from an EMBL/GenBank/DDBJ whole genome shotgun (WGS) entry which is preliminary data.</text>
</comment>
<keyword evidence="4" id="KW-0539">Nucleus</keyword>
<proteinExistence type="inferred from homology"/>
<feature type="domain" description="Nucleoporin Nup133/Nup155-like C-terminal" evidence="5">
    <location>
        <begin position="1068"/>
        <end position="1559"/>
    </location>
</feature>
<dbReference type="Gene3D" id="1.25.40.450">
    <property type="entry name" value="Nucleoporin, helical domain, N-terminal subdomain"/>
    <property type="match status" value="1"/>
</dbReference>
<dbReference type="InterPro" id="IPR042533">
    <property type="entry name" value="Nucleoporin_Nup155_C_1"/>
</dbReference>
<evidence type="ECO:0000256" key="2">
    <source>
        <dbReference type="ARBA" id="ARBA00007373"/>
    </source>
</evidence>
<dbReference type="FunFam" id="1.25.40.440:FF:000001">
    <property type="entry name" value="Nuclear pore complex subunit"/>
    <property type="match status" value="1"/>
</dbReference>
<dbReference type="InterPro" id="IPR004870">
    <property type="entry name" value="Nucleoporin_Nup155"/>
</dbReference>
<evidence type="ECO:0000256" key="1">
    <source>
        <dbReference type="ARBA" id="ARBA00004123"/>
    </source>
</evidence>
<dbReference type="PANTHER" id="PTHR10350">
    <property type="entry name" value="NUCLEAR PORE COMPLEX PROTEIN NUP155"/>
    <property type="match status" value="1"/>
</dbReference>
<reference evidence="6" key="1">
    <citation type="journal article" date="2019" name="bioRxiv">
        <title>The Genome of the Zebra Mussel, Dreissena polymorpha: A Resource for Invasive Species Research.</title>
        <authorList>
            <person name="McCartney M.A."/>
            <person name="Auch B."/>
            <person name="Kono T."/>
            <person name="Mallez S."/>
            <person name="Zhang Y."/>
            <person name="Obille A."/>
            <person name="Becker A."/>
            <person name="Abrahante J.E."/>
            <person name="Garbe J."/>
            <person name="Badalamenti J.P."/>
            <person name="Herman A."/>
            <person name="Mangelson H."/>
            <person name="Liachko I."/>
            <person name="Sullivan S."/>
            <person name="Sone E.D."/>
            <person name="Koren S."/>
            <person name="Silverstein K.A.T."/>
            <person name="Beckman K.B."/>
            <person name="Gohl D.M."/>
        </authorList>
    </citation>
    <scope>NUCLEOTIDE SEQUENCE</scope>
    <source>
        <strain evidence="6">Duluth1</strain>
        <tissue evidence="6">Whole animal</tissue>
    </source>
</reference>
<sequence length="1591" mass="183547">MISITLPGLRLYFTTNPFGSSKSRPSMLTLVHVRLPPGFLISTAPQRPNNVHMAYYKQVHKQERSKDVPVDGRTWSVGELDYYHPPLPAAESTGRDPPVVVTQHTQPPRKFIILSAQGSHILSKLRPVDQLRQLLIDCQGPDSEEVKAFFRLHKGWVSSLTVRDLTEEVKAFFRLHKGWGPDSEEVKAFFRLHKVELRERLRVGLHKVELREGLRVGLHKGWGPDSEEVKAFFRLHKGWVRSLTEVKAFFRLHKGWEVKAFFTLHKGWVSSLTEVKAFFRLHKGWGPDSEEVKAFFRLHKGWGPDSEEVKAFFRLHKGWVSSLTEVKAFFRLHKGWGPNSEEVKAFFRLHKGWGPDSEEVKAFFRLHKGWVRSLTEVKAFFRLHKGWGPDSEEVKAFFRLHKGWVRSLTEVKAFFRLHKIEGWGPDSEEVKAFFRLHKGWVRSLTEVKAFFRLHKGWVRSLTEVKAFFRLHKGWVRSLTEVKAFFRLHKGWVRSLTEVKAFFRLHKGWGPDSEEVKAFFRLHKGWEVKAFFRLHKGWVRSLTEVKAFFMLYKGWSREGLREVKAFFRLHKGWGPDSEEEKDFFRLHKVELREGLGVGLHKGWGPDSEEVKAFFRLHKGWGPDSEEVKAFFRLHKVELREGLGVGLHKGWGPDSEEVKAFFRLHKVELRERLRVGLHKGWGPDSEKVKAFFRLHKGWGPDSEEVKAFFRLHKAELREGLRVGLRKGWGPDSEEVKAFFRLHKGWGPDSEKVKAFFRLHKVELRERLRVGLRNVELREGLRVGLHKGWGPDSEEVKAFFRLHKGWVRSLTEVKAFFRLHKGWASSLTEVKAFFRLHKGWGPDSEEVKAFFRLHKGWGPDSEEVKAFFRLHKVELRERLRVGLRKVELRERLRVWLHKGWGPDSEEVKAFFRLHKGWGPDSEEVKAFFRLHKGWVSSLTEVKAFFRLHKIEQSCATCLILACSRMASEQQVADWAKMAFFQYGGEAQYSYSDRPMMPSNIGPAGGGFGNMSMFSPGGPQQPHNFSSFPTPAPGMHPNQASTPLMYGNQTMYQHMDMSMSGGPGYMQNITFSGKHNGICLYLSRILRPIWESMVTKEYPCQTPQGKLIYLTCNFASEDLGVMLDNIRELSDFVDFNSKFDMGPTGNSSMVGPPYTPHIMGHMDEQTRRKLQIEAMKIERASLQHIQELIHRVEEVLGLLRVLIDHQFHTLACTLTQDQQNQLKTLTFKLFVTTGKDLCGSLIQSLINRYLDDNATTDAISTRLREICPSLYSTDDATCSKANEMLQLARQSQSPTERRQCLHEALRLYKGVSQPLSLSEVCNQFASVHFYDGIVDLCLTMANKRDPQKLALHFYNNDAPPDDIQGVTELMQRKECYKCITETLGYLLTASVPQGATVIPKSPGPPPAPDASRMSIEDAEYYNSEVFRLALKSDDELFHVSLYEWLFSMGMTDKLLEIQTPFLEPFLKRRSGYQSGDVGALDLLWKYYEKIQNYPAAARILARLAERHGTDVDLQKRIVLLSRAIICAKSSTSRASSAAEGEFLHELEEKMEVARLQMNVLRALTLTCYNAGGQTTDECFAFHHSDLLHCRWPDFR</sequence>
<evidence type="ECO:0000256" key="3">
    <source>
        <dbReference type="ARBA" id="ARBA00022448"/>
    </source>
</evidence>
<dbReference type="PANTHER" id="PTHR10350:SF6">
    <property type="entry name" value="NUCLEAR PORE COMPLEX PROTEIN NUP155"/>
    <property type="match status" value="1"/>
</dbReference>
<dbReference type="GO" id="GO:0006606">
    <property type="term" value="P:protein import into nucleus"/>
    <property type="evidence" value="ECO:0007669"/>
    <property type="project" value="TreeGrafter"/>
</dbReference>
<dbReference type="GO" id="GO:0036228">
    <property type="term" value="P:protein localization to nuclear inner membrane"/>
    <property type="evidence" value="ECO:0007669"/>
    <property type="project" value="TreeGrafter"/>
</dbReference>
<evidence type="ECO:0000259" key="5">
    <source>
        <dbReference type="Pfam" id="PF03177"/>
    </source>
</evidence>
<evidence type="ECO:0000313" key="6">
    <source>
        <dbReference type="EMBL" id="KAH3697987.1"/>
    </source>
</evidence>
<evidence type="ECO:0000313" key="7">
    <source>
        <dbReference type="Proteomes" id="UP000828390"/>
    </source>
</evidence>
<dbReference type="InterPro" id="IPR007187">
    <property type="entry name" value="Nucleoporin_Nup133/Nup155_C"/>
</dbReference>
<accession>A0A9D4BKB7</accession>
<name>A0A9D4BKB7_DREPO</name>
<dbReference type="GO" id="GO:0017056">
    <property type="term" value="F:structural constituent of nuclear pore"/>
    <property type="evidence" value="ECO:0007669"/>
    <property type="project" value="InterPro"/>
</dbReference>
<dbReference type="Gene3D" id="1.20.58.1780">
    <property type="match status" value="2"/>
</dbReference>
<comment type="subcellular location">
    <subcellularLocation>
        <location evidence="1">Nucleus</location>
    </subcellularLocation>
</comment>
<dbReference type="Gene3D" id="1.25.40.440">
    <property type="entry name" value="Nucleoporin, helical domain, central subdomain"/>
    <property type="match status" value="1"/>
</dbReference>
<evidence type="ECO:0000256" key="4">
    <source>
        <dbReference type="ARBA" id="ARBA00023242"/>
    </source>
</evidence>
<dbReference type="Proteomes" id="UP000828390">
    <property type="component" value="Unassembled WGS sequence"/>
</dbReference>
<dbReference type="GO" id="GO:0006405">
    <property type="term" value="P:RNA export from nucleus"/>
    <property type="evidence" value="ECO:0007669"/>
    <property type="project" value="TreeGrafter"/>
</dbReference>
<organism evidence="6 7">
    <name type="scientific">Dreissena polymorpha</name>
    <name type="common">Zebra mussel</name>
    <name type="synonym">Mytilus polymorpha</name>
    <dbReference type="NCBI Taxonomy" id="45954"/>
    <lineage>
        <taxon>Eukaryota</taxon>
        <taxon>Metazoa</taxon>
        <taxon>Spiralia</taxon>
        <taxon>Lophotrochozoa</taxon>
        <taxon>Mollusca</taxon>
        <taxon>Bivalvia</taxon>
        <taxon>Autobranchia</taxon>
        <taxon>Heteroconchia</taxon>
        <taxon>Euheterodonta</taxon>
        <taxon>Imparidentia</taxon>
        <taxon>Neoheterodontei</taxon>
        <taxon>Myida</taxon>
        <taxon>Dreissenoidea</taxon>
        <taxon>Dreissenidae</taxon>
        <taxon>Dreissena</taxon>
    </lineage>
</organism>
<protein>
    <recommendedName>
        <fullName evidence="5">Nucleoporin Nup133/Nup155-like C-terminal domain-containing protein</fullName>
    </recommendedName>
</protein>
<comment type="similarity">
    <text evidence="2">Belongs to the non-repetitive/WGA-negative nucleoporin family.</text>
</comment>
<keyword evidence="3" id="KW-0813">Transport</keyword>
<gene>
    <name evidence="6" type="ORF">DPMN_085500</name>
</gene>
<dbReference type="InterPro" id="IPR042537">
    <property type="entry name" value="Nucleoporin_Nup155_C_2"/>
</dbReference>
<keyword evidence="7" id="KW-1185">Reference proteome</keyword>
<dbReference type="EMBL" id="JAIWYP010000016">
    <property type="protein sequence ID" value="KAH3697987.1"/>
    <property type="molecule type" value="Genomic_DNA"/>
</dbReference>
<dbReference type="GO" id="GO:0000972">
    <property type="term" value="P:transcription-dependent tethering of RNA polymerase II gene DNA at nuclear periphery"/>
    <property type="evidence" value="ECO:0007669"/>
    <property type="project" value="TreeGrafter"/>
</dbReference>
<dbReference type="GO" id="GO:0044611">
    <property type="term" value="C:nuclear pore inner ring"/>
    <property type="evidence" value="ECO:0007669"/>
    <property type="project" value="TreeGrafter"/>
</dbReference>
<reference evidence="6" key="2">
    <citation type="submission" date="2020-11" db="EMBL/GenBank/DDBJ databases">
        <authorList>
            <person name="McCartney M.A."/>
            <person name="Auch B."/>
            <person name="Kono T."/>
            <person name="Mallez S."/>
            <person name="Becker A."/>
            <person name="Gohl D.M."/>
            <person name="Silverstein K.A.T."/>
            <person name="Koren S."/>
            <person name="Bechman K.B."/>
            <person name="Herman A."/>
            <person name="Abrahante J.E."/>
            <person name="Garbe J."/>
        </authorList>
    </citation>
    <scope>NUCLEOTIDE SEQUENCE</scope>
    <source>
        <strain evidence="6">Duluth1</strain>
        <tissue evidence="6">Whole animal</tissue>
    </source>
</reference>
<dbReference type="Pfam" id="PF03177">
    <property type="entry name" value="Nucleoporin_C"/>
    <property type="match status" value="1"/>
</dbReference>